<dbReference type="PANTHER" id="PTHR33751">
    <property type="entry name" value="CBB3-TYPE CYTOCHROME C OXIDASE SUBUNIT FIXP"/>
    <property type="match status" value="1"/>
</dbReference>
<protein>
    <submittedName>
        <fullName evidence="3">Uncharacterized protein</fullName>
    </submittedName>
</protein>
<evidence type="ECO:0000313" key="3">
    <source>
        <dbReference type="EMBL" id="BDI28957.1"/>
    </source>
</evidence>
<dbReference type="PRINTS" id="PR00605">
    <property type="entry name" value="CYTCHROMECIC"/>
</dbReference>
<feature type="region of interest" description="Disordered" evidence="1">
    <location>
        <begin position="233"/>
        <end position="336"/>
    </location>
</feature>
<accession>A0A402CUG9</accession>
<dbReference type="KEGG" id="ccot:CCAX7_10080"/>
<evidence type="ECO:0000256" key="1">
    <source>
        <dbReference type="SAM" id="MobiDB-lite"/>
    </source>
</evidence>
<organism evidence="3 4">
    <name type="scientific">Capsulimonas corticalis</name>
    <dbReference type="NCBI Taxonomy" id="2219043"/>
    <lineage>
        <taxon>Bacteria</taxon>
        <taxon>Bacillati</taxon>
        <taxon>Armatimonadota</taxon>
        <taxon>Armatimonadia</taxon>
        <taxon>Capsulimonadales</taxon>
        <taxon>Capsulimonadaceae</taxon>
        <taxon>Capsulimonas</taxon>
    </lineage>
</organism>
<keyword evidence="2" id="KW-0812">Transmembrane</keyword>
<dbReference type="InterPro" id="IPR009056">
    <property type="entry name" value="Cyt_c-like_dom"/>
</dbReference>
<name>A0A402CUG9_9BACT</name>
<dbReference type="AlphaFoldDB" id="A0A402CUG9"/>
<proteinExistence type="predicted"/>
<feature type="compositionally biased region" description="Polar residues" evidence="1">
    <location>
        <begin position="284"/>
        <end position="300"/>
    </location>
</feature>
<dbReference type="EMBL" id="AP025739">
    <property type="protein sequence ID" value="BDI28957.1"/>
    <property type="molecule type" value="Genomic_DNA"/>
</dbReference>
<dbReference type="PANTHER" id="PTHR33751:SF1">
    <property type="entry name" value="CBB3-TYPE CYTOCHROME C OXIDASE SUBUNIT FIXP"/>
    <property type="match status" value="1"/>
</dbReference>
<dbReference type="RefSeq" id="WP_119321011.1">
    <property type="nucleotide sequence ID" value="NZ_AP025739.1"/>
</dbReference>
<dbReference type="GO" id="GO:0009055">
    <property type="term" value="F:electron transfer activity"/>
    <property type="evidence" value="ECO:0007669"/>
    <property type="project" value="InterPro"/>
</dbReference>
<dbReference type="PROSITE" id="PS51007">
    <property type="entry name" value="CYTC"/>
    <property type="match status" value="1"/>
</dbReference>
<feature type="transmembrane region" description="Helical" evidence="2">
    <location>
        <begin position="49"/>
        <end position="71"/>
    </location>
</feature>
<dbReference type="Proteomes" id="UP000287394">
    <property type="component" value="Chromosome"/>
</dbReference>
<keyword evidence="2" id="KW-0472">Membrane</keyword>
<sequence length="336" mass="33948">MAEDTNPTARVETAKPTDGTQIPDEDAGGFHYYSGGDVKELADTRVSPWLWGFWTIVLIGAVSLGLAFGALGPHSGRAYRPVGGSAAERAKIQADLDQRGAYPVSVINLAAIDLPQGVTLKSAISDGEGIYQNKCFGCHGPNQDGNGANAASLNPKPRNLRDAPFMQSMSYQRINTSIHKGVPGTAMPRWEGTLSDDEIKEVIAYVWSLSAPKAATAAPDATAGALAPGAGGAAEYTGGSQQVSPKPITPSINGDVTAHTTTAPPSASGQPSAPDAASQPSSQTTGTGPQSVSPIPNNPANADGTGPNLQSPAPVAQPAPASSGPSAGAGAPAATH</sequence>
<gene>
    <name evidence="3" type="ORF">CCAX7_10080</name>
</gene>
<evidence type="ECO:0000313" key="4">
    <source>
        <dbReference type="Proteomes" id="UP000287394"/>
    </source>
</evidence>
<feature type="compositionally biased region" description="Low complexity" evidence="1">
    <location>
        <begin position="311"/>
        <end position="336"/>
    </location>
</feature>
<dbReference type="Gene3D" id="1.10.760.10">
    <property type="entry name" value="Cytochrome c-like domain"/>
    <property type="match status" value="1"/>
</dbReference>
<dbReference type="GO" id="GO:0005506">
    <property type="term" value="F:iron ion binding"/>
    <property type="evidence" value="ECO:0007669"/>
    <property type="project" value="InterPro"/>
</dbReference>
<dbReference type="Pfam" id="PF13442">
    <property type="entry name" value="Cytochrome_CBB3"/>
    <property type="match status" value="1"/>
</dbReference>
<feature type="region of interest" description="Disordered" evidence="1">
    <location>
        <begin position="1"/>
        <end position="26"/>
    </location>
</feature>
<dbReference type="OrthoDB" id="9816351at2"/>
<keyword evidence="2" id="KW-1133">Transmembrane helix</keyword>
<evidence type="ECO:0000256" key="2">
    <source>
        <dbReference type="SAM" id="Phobius"/>
    </source>
</evidence>
<dbReference type="GO" id="GO:0020037">
    <property type="term" value="F:heme binding"/>
    <property type="evidence" value="ECO:0007669"/>
    <property type="project" value="InterPro"/>
</dbReference>
<reference evidence="3 4" key="1">
    <citation type="journal article" date="2019" name="Int. J. Syst. Evol. Microbiol.">
        <title>Capsulimonas corticalis gen. nov., sp. nov., an aerobic capsulated bacterium, of a novel bacterial order, Capsulimonadales ord. nov., of the class Armatimonadia of the phylum Armatimonadetes.</title>
        <authorList>
            <person name="Li J."/>
            <person name="Kudo C."/>
            <person name="Tonouchi A."/>
        </authorList>
    </citation>
    <scope>NUCLEOTIDE SEQUENCE [LARGE SCALE GENOMIC DNA]</scope>
    <source>
        <strain evidence="3 4">AX-7</strain>
    </source>
</reference>
<dbReference type="SUPFAM" id="SSF46626">
    <property type="entry name" value="Cytochrome c"/>
    <property type="match status" value="1"/>
</dbReference>
<feature type="compositionally biased region" description="Low complexity" evidence="1">
    <location>
        <begin position="257"/>
        <end position="283"/>
    </location>
</feature>
<dbReference type="InterPro" id="IPR050597">
    <property type="entry name" value="Cytochrome_c_Oxidase_Subunit"/>
</dbReference>
<keyword evidence="4" id="KW-1185">Reference proteome</keyword>
<dbReference type="InterPro" id="IPR036909">
    <property type="entry name" value="Cyt_c-like_dom_sf"/>
</dbReference>
<dbReference type="InterPro" id="IPR008168">
    <property type="entry name" value="Cyt_C_IC"/>
</dbReference>
<feature type="compositionally biased region" description="Polar residues" evidence="1">
    <location>
        <begin position="238"/>
        <end position="254"/>
    </location>
</feature>